<dbReference type="EMBL" id="AWXZ01000040">
    <property type="protein sequence ID" value="ESR22854.1"/>
    <property type="molecule type" value="Genomic_DNA"/>
</dbReference>
<evidence type="ECO:0000313" key="14">
    <source>
        <dbReference type="Proteomes" id="UP000017819"/>
    </source>
</evidence>
<dbReference type="InterPro" id="IPR024169">
    <property type="entry name" value="SP_NH2Trfase/AEP_transaminase"/>
</dbReference>
<dbReference type="PIRSF" id="PIRSF000524">
    <property type="entry name" value="SPT"/>
    <property type="match status" value="1"/>
</dbReference>
<dbReference type="Gene3D" id="3.40.640.10">
    <property type="entry name" value="Type I PLP-dependent aspartate aminotransferase-like (Major domain)"/>
    <property type="match status" value="1"/>
</dbReference>
<evidence type="ECO:0000256" key="2">
    <source>
        <dbReference type="ARBA" id="ARBA00009236"/>
    </source>
</evidence>
<dbReference type="PANTHER" id="PTHR21152:SF24">
    <property type="entry name" value="ALANINE--GLYOXYLATE AMINOTRANSFERASE 1"/>
    <property type="match status" value="1"/>
</dbReference>
<evidence type="ECO:0000256" key="1">
    <source>
        <dbReference type="ARBA" id="ARBA00001933"/>
    </source>
</evidence>
<dbReference type="SUPFAM" id="SSF53383">
    <property type="entry name" value="PLP-dependent transferases"/>
    <property type="match status" value="1"/>
</dbReference>
<protein>
    <recommendedName>
        <fullName evidence="8">Serine--glyoxylate aminotransferase</fullName>
        <ecNumber evidence="7">2.6.1.45</ecNumber>
    </recommendedName>
</protein>
<evidence type="ECO:0000256" key="5">
    <source>
        <dbReference type="ARBA" id="ARBA00022898"/>
    </source>
</evidence>
<keyword evidence="3 13" id="KW-0032">Aminotransferase</keyword>
<dbReference type="AlphaFoldDB" id="V4RBT0"/>
<dbReference type="PATRIC" id="fig|631454.5.peg.3943"/>
<dbReference type="eggNOG" id="COG0075">
    <property type="taxonomic scope" value="Bacteria"/>
</dbReference>
<feature type="modified residue" description="N6-(pyridoxal phosphate)lysine" evidence="11">
    <location>
        <position position="197"/>
    </location>
</feature>
<evidence type="ECO:0000256" key="7">
    <source>
        <dbReference type="ARBA" id="ARBA00067024"/>
    </source>
</evidence>
<evidence type="ECO:0000256" key="4">
    <source>
        <dbReference type="ARBA" id="ARBA00022679"/>
    </source>
</evidence>
<dbReference type="Pfam" id="PF00266">
    <property type="entry name" value="Aminotran_5"/>
    <property type="match status" value="1"/>
</dbReference>
<keyword evidence="4 13" id="KW-0808">Transferase</keyword>
<keyword evidence="14" id="KW-1185">Reference proteome</keyword>
<evidence type="ECO:0000256" key="11">
    <source>
        <dbReference type="PIRSR" id="PIRSR000524-50"/>
    </source>
</evidence>
<dbReference type="InterPro" id="IPR015422">
    <property type="entry name" value="PyrdxlP-dep_Trfase_small"/>
</dbReference>
<comment type="caution">
    <text evidence="13">The sequence shown here is derived from an EMBL/GenBank/DDBJ whole genome shotgun (WGS) entry which is preliminary data.</text>
</comment>
<dbReference type="GO" id="GO:0019265">
    <property type="term" value="P:glycine biosynthetic process, by transamination of glyoxylate"/>
    <property type="evidence" value="ECO:0007669"/>
    <property type="project" value="TreeGrafter"/>
</dbReference>
<dbReference type="STRING" id="631454.N177_3991"/>
<comment type="catalytic activity">
    <reaction evidence="9">
        <text>glyoxylate + L-serine = 3-hydroxypyruvate + glycine</text>
        <dbReference type="Rhea" id="RHEA:19125"/>
        <dbReference type="ChEBI" id="CHEBI:17180"/>
        <dbReference type="ChEBI" id="CHEBI:33384"/>
        <dbReference type="ChEBI" id="CHEBI:36655"/>
        <dbReference type="ChEBI" id="CHEBI:57305"/>
        <dbReference type="EC" id="2.6.1.45"/>
    </reaction>
</comment>
<dbReference type="Proteomes" id="UP000017819">
    <property type="component" value="Unassembled WGS sequence"/>
</dbReference>
<dbReference type="GO" id="GO:0050281">
    <property type="term" value="F:L-serine-glyoxylate transaminase activity"/>
    <property type="evidence" value="ECO:0007669"/>
    <property type="project" value="UniProtKB-EC"/>
</dbReference>
<evidence type="ECO:0000256" key="6">
    <source>
        <dbReference type="ARBA" id="ARBA00060690"/>
    </source>
</evidence>
<dbReference type="FunFam" id="3.40.640.10:FF:000054">
    <property type="entry name" value="Serine--glyoxylate aminotransferase"/>
    <property type="match status" value="1"/>
</dbReference>
<dbReference type="FunFam" id="3.90.1150.10:FF:000031">
    <property type="entry name" value="Serine--glyoxylate aminotransferase"/>
    <property type="match status" value="1"/>
</dbReference>
<gene>
    <name evidence="13" type="ORF">N177_3991</name>
</gene>
<evidence type="ECO:0000256" key="10">
    <source>
        <dbReference type="PIRSR" id="PIRSR000524-1"/>
    </source>
</evidence>
<dbReference type="GO" id="GO:0008453">
    <property type="term" value="F:alanine-glyoxylate transaminase activity"/>
    <property type="evidence" value="ECO:0007669"/>
    <property type="project" value="TreeGrafter"/>
</dbReference>
<dbReference type="OrthoDB" id="389074at2"/>
<evidence type="ECO:0000256" key="9">
    <source>
        <dbReference type="ARBA" id="ARBA00093187"/>
    </source>
</evidence>
<evidence type="ECO:0000259" key="12">
    <source>
        <dbReference type="Pfam" id="PF00266"/>
    </source>
</evidence>
<name>V4RBT0_9HYPH</name>
<accession>V4RBT0</accession>
<dbReference type="CDD" id="cd06451">
    <property type="entry name" value="AGAT_like"/>
    <property type="match status" value="1"/>
</dbReference>
<organism evidence="13 14">
    <name type="scientific">Lutibaculum baratangense AMV1</name>
    <dbReference type="NCBI Taxonomy" id="631454"/>
    <lineage>
        <taxon>Bacteria</taxon>
        <taxon>Pseudomonadati</taxon>
        <taxon>Pseudomonadota</taxon>
        <taxon>Alphaproteobacteria</taxon>
        <taxon>Hyphomicrobiales</taxon>
        <taxon>Tepidamorphaceae</taxon>
        <taxon>Lutibaculum</taxon>
    </lineage>
</organism>
<keyword evidence="5 11" id="KW-0663">Pyridoxal phosphate</keyword>
<reference evidence="13 14" key="1">
    <citation type="journal article" date="2014" name="Genome Announc.">
        <title>Draft Genome Sequence of Lutibaculum baratangense Strain AMV1T, Isolated from a Mud Volcano in Andamans, India.</title>
        <authorList>
            <person name="Singh A."/>
            <person name="Sreenivas A."/>
            <person name="Sathyanarayana Reddy G."/>
            <person name="Pinnaka A.K."/>
            <person name="Shivaji S."/>
        </authorList>
    </citation>
    <scope>NUCLEOTIDE SEQUENCE [LARGE SCALE GENOMIC DNA]</scope>
    <source>
        <strain evidence="13 14">AMV1</strain>
    </source>
</reference>
<dbReference type="PANTHER" id="PTHR21152">
    <property type="entry name" value="AMINOTRANSFERASE CLASS V"/>
    <property type="match status" value="1"/>
</dbReference>
<evidence type="ECO:0000256" key="3">
    <source>
        <dbReference type="ARBA" id="ARBA00022576"/>
    </source>
</evidence>
<sequence length="399" mass="43305">MRAGYHALFIPGPTNLPERLRTAMFVPSEDQRSPDFPKLTVPLFNDIKRIFKMSSGHVFLYPGSGTGGWEAALTNTLSPGDKVLTSVFGQFSHLWADMCRRHGLNLDAIEVPWGEGVPVETYAERLAADKNHEIKAVLVCHNETATGVTSDVAAVRKALDAAGHPAMLMVDGVSSIASIDFRMDEWGVDICVSGTQKGFMLPTGLSIVAASDRAIGETTRAKLPRTYFSFEDMLKLNKDGYFPYTPATPLLHGLRASIDLLEEEGLENVFARHHRIAEGVRKAVDAWGLKLCAREPKWHSDTVSAILVPEGFDAGKVVSHAYHRYGLSLGAGLSKVAGKVFRIGHLGWMNELMIMQALAGVEMTMRDLGMQVEAGVGVAAAEEHYRRSAAGASSTRAAA</sequence>
<dbReference type="InterPro" id="IPR000192">
    <property type="entry name" value="Aminotrans_V_dom"/>
</dbReference>
<dbReference type="EC" id="2.6.1.45" evidence="7"/>
<dbReference type="InterPro" id="IPR015424">
    <property type="entry name" value="PyrdxlP-dep_Trfase"/>
</dbReference>
<comment type="pathway">
    <text evidence="6">One-carbon metabolism; formaldehyde assimilation via serine pathway.</text>
</comment>
<dbReference type="GO" id="GO:0004760">
    <property type="term" value="F:L-serine-pyruvate transaminase activity"/>
    <property type="evidence" value="ECO:0007669"/>
    <property type="project" value="TreeGrafter"/>
</dbReference>
<dbReference type="InterPro" id="IPR015421">
    <property type="entry name" value="PyrdxlP-dep_Trfase_major"/>
</dbReference>
<comment type="similarity">
    <text evidence="2">Belongs to the class-V pyridoxal-phosphate-dependent aminotransferase family.</text>
</comment>
<comment type="cofactor">
    <cofactor evidence="1 11">
        <name>pyridoxal 5'-phosphate</name>
        <dbReference type="ChEBI" id="CHEBI:597326"/>
    </cofactor>
</comment>
<feature type="domain" description="Aminotransferase class V" evidence="12">
    <location>
        <begin position="64"/>
        <end position="293"/>
    </location>
</feature>
<proteinExistence type="inferred from homology"/>
<evidence type="ECO:0000313" key="13">
    <source>
        <dbReference type="EMBL" id="ESR22854.1"/>
    </source>
</evidence>
<evidence type="ECO:0000256" key="8">
    <source>
        <dbReference type="ARBA" id="ARBA00070386"/>
    </source>
</evidence>
<dbReference type="RefSeq" id="WP_023434100.1">
    <property type="nucleotide sequence ID" value="NZ_AWXZ01000040.1"/>
</dbReference>
<feature type="binding site" evidence="10">
    <location>
        <position position="342"/>
    </location>
    <ligand>
        <name>substrate</name>
    </ligand>
</feature>
<dbReference type="Gene3D" id="3.90.1150.10">
    <property type="entry name" value="Aspartate Aminotransferase, domain 1"/>
    <property type="match status" value="1"/>
</dbReference>